<dbReference type="InterPro" id="IPR024311">
    <property type="entry name" value="Lipocalin-like"/>
</dbReference>
<evidence type="ECO:0000259" key="1">
    <source>
        <dbReference type="Pfam" id="PF13648"/>
    </source>
</evidence>
<proteinExistence type="predicted"/>
<evidence type="ECO:0000313" key="3">
    <source>
        <dbReference type="Proteomes" id="UP000199153"/>
    </source>
</evidence>
<dbReference type="EMBL" id="FOVL01000015">
    <property type="protein sequence ID" value="SFN75024.1"/>
    <property type="molecule type" value="Genomic_DNA"/>
</dbReference>
<dbReference type="PROSITE" id="PS51257">
    <property type="entry name" value="PROKAR_LIPOPROTEIN"/>
    <property type="match status" value="1"/>
</dbReference>
<dbReference type="RefSeq" id="WP_093410060.1">
    <property type="nucleotide sequence ID" value="NZ_FOVL01000015.1"/>
</dbReference>
<feature type="domain" description="Lipocalin-like" evidence="1">
    <location>
        <begin position="29"/>
        <end position="118"/>
    </location>
</feature>
<name>A0A1I5BJV3_9FLAO</name>
<organism evidence="2 3">
    <name type="scientific">Salegentibacter flavus</name>
    <dbReference type="NCBI Taxonomy" id="287099"/>
    <lineage>
        <taxon>Bacteria</taxon>
        <taxon>Pseudomonadati</taxon>
        <taxon>Bacteroidota</taxon>
        <taxon>Flavobacteriia</taxon>
        <taxon>Flavobacteriales</taxon>
        <taxon>Flavobacteriaceae</taxon>
        <taxon>Salegentibacter</taxon>
    </lineage>
</organism>
<dbReference type="AlphaFoldDB" id="A0A1I5BJV3"/>
<sequence>MNKLILYSLIGIVLLSCSKQDPKEQIKYIDGYWEIDKVELPGDSVMEYSINENIDYFEIKDSIGFRKKLQPQFDGSYKTNDDAEELRIKIENDSLRLYYKTPFDEWKETLLQADEEKMSILNKDGIIYHYKKFTPLFAEENEKE</sequence>
<dbReference type="Proteomes" id="UP000199153">
    <property type="component" value="Unassembled WGS sequence"/>
</dbReference>
<evidence type="ECO:0000313" key="2">
    <source>
        <dbReference type="EMBL" id="SFN75024.1"/>
    </source>
</evidence>
<gene>
    <name evidence="2" type="ORF">SAMN05660413_02429</name>
</gene>
<protein>
    <recommendedName>
        <fullName evidence="1">Lipocalin-like domain-containing protein</fullName>
    </recommendedName>
</protein>
<keyword evidence="3" id="KW-1185">Reference proteome</keyword>
<reference evidence="2 3" key="1">
    <citation type="submission" date="2016-10" db="EMBL/GenBank/DDBJ databases">
        <authorList>
            <person name="de Groot N.N."/>
        </authorList>
    </citation>
    <scope>NUCLEOTIDE SEQUENCE [LARGE SCALE GENOMIC DNA]</scope>
    <source>
        <strain evidence="2 3">DSM 17794</strain>
    </source>
</reference>
<accession>A0A1I5BJV3</accession>
<dbReference type="STRING" id="287099.SAMN05660413_02429"/>
<dbReference type="OrthoDB" id="1143855at2"/>
<dbReference type="Pfam" id="PF13648">
    <property type="entry name" value="Lipocalin_4"/>
    <property type="match status" value="1"/>
</dbReference>